<comment type="caution">
    <text evidence="2">The sequence shown here is derived from an EMBL/GenBank/DDBJ whole genome shotgun (WGS) entry which is preliminary data.</text>
</comment>
<evidence type="ECO:0000313" key="3">
    <source>
        <dbReference type="Proteomes" id="UP000807469"/>
    </source>
</evidence>
<evidence type="ECO:0000313" key="2">
    <source>
        <dbReference type="EMBL" id="KAF9483376.1"/>
    </source>
</evidence>
<dbReference type="AlphaFoldDB" id="A0A9P5ZCE6"/>
<keyword evidence="3" id="KW-1185">Reference proteome</keyword>
<protein>
    <submittedName>
        <fullName evidence="2">Uncharacterized protein</fullName>
    </submittedName>
</protein>
<feature type="compositionally biased region" description="Low complexity" evidence="1">
    <location>
        <begin position="278"/>
        <end position="290"/>
    </location>
</feature>
<evidence type="ECO:0000256" key="1">
    <source>
        <dbReference type="SAM" id="MobiDB-lite"/>
    </source>
</evidence>
<feature type="compositionally biased region" description="Low complexity" evidence="1">
    <location>
        <begin position="354"/>
        <end position="383"/>
    </location>
</feature>
<name>A0A9P5ZCE6_9AGAR</name>
<feature type="compositionally biased region" description="Low complexity" evidence="1">
    <location>
        <begin position="125"/>
        <end position="136"/>
    </location>
</feature>
<dbReference type="Proteomes" id="UP000807469">
    <property type="component" value="Unassembled WGS sequence"/>
</dbReference>
<accession>A0A9P5ZCE6</accession>
<dbReference type="EMBL" id="MU155154">
    <property type="protein sequence ID" value="KAF9483376.1"/>
    <property type="molecule type" value="Genomic_DNA"/>
</dbReference>
<gene>
    <name evidence="2" type="ORF">BDN70DRAFT_799946</name>
</gene>
<feature type="compositionally biased region" description="Low complexity" evidence="1">
    <location>
        <begin position="310"/>
        <end position="321"/>
    </location>
</feature>
<proteinExistence type="predicted"/>
<feature type="region of interest" description="Disordered" evidence="1">
    <location>
        <begin position="104"/>
        <end position="141"/>
    </location>
</feature>
<feature type="region of interest" description="Disordered" evidence="1">
    <location>
        <begin position="192"/>
        <end position="218"/>
    </location>
</feature>
<feature type="region of interest" description="Disordered" evidence="1">
    <location>
        <begin position="251"/>
        <end position="415"/>
    </location>
</feature>
<sequence length="472" mass="51022">MDNAWCPVCDKQIEPKRTTLFIPRAVPQPPPPPPPSSPRKKGAPRKAGLVNGTGRLQPNGTIKPPPAPAAAPAMRKRIIIDQGPTPLYCSDECKLADLARTRRGAPLDPHAEESVASPKKVFSTGASDSDASSADGSPKRAMTSMDRFNAYYGFPEFPEPLVLDDDEPPVDIQPTQYSGGIMMAGRLITSLCPPPAKPHTGRYRPVQEPRKPTPGWNDGSNMWRSAVYSFTAPSDSPFQPDAISKAYGSVVASPHRARKMTRASSSLSAAEPVPAHRASSASEAMLSSFSENFTRRSESRASLYVGGGSATSPVPSSAASTHSLPLPSPKQRSLVPSGAEGKLLVPDVKMKVRSGSSASLSSHWSGPATSSSRRSASVRSPLSMTSDSDEDTERCSSNLSSRKKTTAPENTRSWSYENVKTYDIMPMKPKLVKKKEKRIVDGEEVEVEIEVEEYPERKRLFLFPPSQRISVP</sequence>
<feature type="compositionally biased region" description="Pro residues" evidence="1">
    <location>
        <begin position="26"/>
        <end position="37"/>
    </location>
</feature>
<feature type="region of interest" description="Disordered" evidence="1">
    <location>
        <begin position="22"/>
        <end position="77"/>
    </location>
</feature>
<organism evidence="2 3">
    <name type="scientific">Pholiota conissans</name>
    <dbReference type="NCBI Taxonomy" id="109636"/>
    <lineage>
        <taxon>Eukaryota</taxon>
        <taxon>Fungi</taxon>
        <taxon>Dikarya</taxon>
        <taxon>Basidiomycota</taxon>
        <taxon>Agaricomycotina</taxon>
        <taxon>Agaricomycetes</taxon>
        <taxon>Agaricomycetidae</taxon>
        <taxon>Agaricales</taxon>
        <taxon>Agaricineae</taxon>
        <taxon>Strophariaceae</taxon>
        <taxon>Pholiota</taxon>
    </lineage>
</organism>
<reference evidence="2" key="1">
    <citation type="submission" date="2020-11" db="EMBL/GenBank/DDBJ databases">
        <authorList>
            <consortium name="DOE Joint Genome Institute"/>
            <person name="Ahrendt S."/>
            <person name="Riley R."/>
            <person name="Andreopoulos W."/>
            <person name="Labutti K."/>
            <person name="Pangilinan J."/>
            <person name="Ruiz-Duenas F.J."/>
            <person name="Barrasa J.M."/>
            <person name="Sanchez-Garcia M."/>
            <person name="Camarero S."/>
            <person name="Miyauchi S."/>
            <person name="Serrano A."/>
            <person name="Linde D."/>
            <person name="Babiker R."/>
            <person name="Drula E."/>
            <person name="Ayuso-Fernandez I."/>
            <person name="Pacheco R."/>
            <person name="Padilla G."/>
            <person name="Ferreira P."/>
            <person name="Barriuso J."/>
            <person name="Kellner H."/>
            <person name="Castanera R."/>
            <person name="Alfaro M."/>
            <person name="Ramirez L."/>
            <person name="Pisabarro A.G."/>
            <person name="Kuo A."/>
            <person name="Tritt A."/>
            <person name="Lipzen A."/>
            <person name="He G."/>
            <person name="Yan M."/>
            <person name="Ng V."/>
            <person name="Cullen D."/>
            <person name="Martin F."/>
            <person name="Rosso M.-N."/>
            <person name="Henrissat B."/>
            <person name="Hibbett D."/>
            <person name="Martinez A.T."/>
            <person name="Grigoriev I.V."/>
        </authorList>
    </citation>
    <scope>NUCLEOTIDE SEQUENCE</scope>
    <source>
        <strain evidence="2">CIRM-BRFM 674</strain>
    </source>
</reference>
<dbReference type="OrthoDB" id="3365472at2759"/>